<evidence type="ECO:0000256" key="1">
    <source>
        <dbReference type="SAM" id="SignalP"/>
    </source>
</evidence>
<dbReference type="AlphaFoldDB" id="A0A6J4SM73"/>
<dbReference type="SUPFAM" id="SSF53335">
    <property type="entry name" value="S-adenosyl-L-methionine-dependent methyltransferases"/>
    <property type="match status" value="1"/>
</dbReference>
<keyword evidence="1" id="KW-0732">Signal</keyword>
<protein>
    <recommendedName>
        <fullName evidence="3">Gll0496 protein</fullName>
    </recommendedName>
</protein>
<organism evidence="2">
    <name type="scientific">uncultured Sphingomonadaceae bacterium</name>
    <dbReference type="NCBI Taxonomy" id="169976"/>
    <lineage>
        <taxon>Bacteria</taxon>
        <taxon>Pseudomonadati</taxon>
        <taxon>Pseudomonadota</taxon>
        <taxon>Alphaproteobacteria</taxon>
        <taxon>Sphingomonadales</taxon>
        <taxon>Sphingomonadaceae</taxon>
        <taxon>environmental samples</taxon>
    </lineage>
</organism>
<dbReference type="InterPro" id="IPR016980">
    <property type="entry name" value="S-AdoMet-dep_MeTrfase_Alr7345"/>
</dbReference>
<name>A0A6J4SM73_9SPHN</name>
<feature type="signal peptide" evidence="1">
    <location>
        <begin position="1"/>
        <end position="18"/>
    </location>
</feature>
<evidence type="ECO:0000313" key="2">
    <source>
        <dbReference type="EMBL" id="CAA9500034.1"/>
    </source>
</evidence>
<proteinExistence type="predicted"/>
<dbReference type="InterPro" id="IPR029063">
    <property type="entry name" value="SAM-dependent_MTases_sf"/>
</dbReference>
<accession>A0A6J4SM73</accession>
<dbReference type="EMBL" id="CADCVW010000052">
    <property type="protein sequence ID" value="CAA9500034.1"/>
    <property type="molecule type" value="Genomic_DNA"/>
</dbReference>
<feature type="chain" id="PRO_5026842921" description="Gll0496 protein" evidence="1">
    <location>
        <begin position="19"/>
        <end position="275"/>
    </location>
</feature>
<gene>
    <name evidence="2" type="ORF">AVDCRST_MAG39-1306</name>
</gene>
<sequence length="275" mass="29409">MAARTKWIALATAALATAAGGSALEAQGRGAQTAPRGLLAQAVAAPTRTPANVARDRYRHPAETLAFFGVRPEHRVLEVIPGGGGWYTEILAPYLAARGTYLAAQPAGRGQDALRAKLAAAPATYGKAKLVAFPLADAEVAPGSVDRVLTFRNVHNFVMAEPGTAERHFAAMFRALKPGGVLGVVDHRLPEHRPVALERSSGYLKRSTVVRLAQGAGFRLDGESQVNANPRDTADHPEGVWTLPPVLRLGDKDREKYLAIGESDRMTLRFVKPRS</sequence>
<evidence type="ECO:0008006" key="3">
    <source>
        <dbReference type="Google" id="ProtNLM"/>
    </source>
</evidence>
<dbReference type="PIRSF" id="PIRSF031679">
    <property type="entry name" value="Mtase_Alr7345_prd"/>
    <property type="match status" value="1"/>
</dbReference>
<dbReference type="Gene3D" id="3.40.50.150">
    <property type="entry name" value="Vaccinia Virus protein VP39"/>
    <property type="match status" value="1"/>
</dbReference>
<reference evidence="2" key="1">
    <citation type="submission" date="2020-02" db="EMBL/GenBank/DDBJ databases">
        <authorList>
            <person name="Meier V. D."/>
        </authorList>
    </citation>
    <scope>NUCLEOTIDE SEQUENCE</scope>
    <source>
        <strain evidence="2">AVDCRST_MAG39</strain>
    </source>
</reference>